<reference evidence="1" key="2">
    <citation type="submission" date="2019-06" db="EMBL/GenBank/DDBJ databases">
        <title>Genomics analysis of Aphanomyces spp. identifies a new class of oomycete effector associated with host adaptation.</title>
        <authorList>
            <person name="Gaulin E."/>
        </authorList>
    </citation>
    <scope>NUCLEOTIDE SEQUENCE</scope>
    <source>
        <strain evidence="1">CBS 578.67</strain>
    </source>
</reference>
<keyword evidence="3" id="KW-1185">Reference proteome</keyword>
<proteinExistence type="predicted"/>
<reference evidence="2 3" key="1">
    <citation type="submission" date="2019-03" db="EMBL/GenBank/DDBJ databases">
        <authorList>
            <person name="Gaulin E."/>
            <person name="Dumas B."/>
        </authorList>
    </citation>
    <scope>NUCLEOTIDE SEQUENCE [LARGE SCALE GENOMIC DNA]</scope>
    <source>
        <strain evidence="2">CBS 568.67</strain>
    </source>
</reference>
<gene>
    <name evidence="2" type="primary">Aste57867_2474</name>
    <name evidence="1" type="ORF">As57867_002468</name>
    <name evidence="2" type="ORF">ASTE57867_2474</name>
</gene>
<organism evidence="2 3">
    <name type="scientific">Aphanomyces stellatus</name>
    <dbReference type="NCBI Taxonomy" id="120398"/>
    <lineage>
        <taxon>Eukaryota</taxon>
        <taxon>Sar</taxon>
        <taxon>Stramenopiles</taxon>
        <taxon>Oomycota</taxon>
        <taxon>Saprolegniomycetes</taxon>
        <taxon>Saprolegniales</taxon>
        <taxon>Verrucalvaceae</taxon>
        <taxon>Aphanomyces</taxon>
    </lineage>
</organism>
<evidence type="ECO:0000313" key="2">
    <source>
        <dbReference type="EMBL" id="VFT79673.1"/>
    </source>
</evidence>
<evidence type="ECO:0000313" key="3">
    <source>
        <dbReference type="Proteomes" id="UP000332933"/>
    </source>
</evidence>
<protein>
    <submittedName>
        <fullName evidence="2">Aste57867_2474 protein</fullName>
    </submittedName>
</protein>
<dbReference type="EMBL" id="CAADRA010000300">
    <property type="protein sequence ID" value="VFT79673.1"/>
    <property type="molecule type" value="Genomic_DNA"/>
</dbReference>
<dbReference type="AlphaFoldDB" id="A0A485K8D2"/>
<evidence type="ECO:0000313" key="1">
    <source>
        <dbReference type="EMBL" id="KAF0717129.1"/>
    </source>
</evidence>
<accession>A0A485K8D2</accession>
<sequence>MMVLDWPGSNVFLNSTTAAAPRTMLQDEFLAMYTALEESARKNRTAKEKEIETSLRELEAGVGRRVDKALENIIALQQQLQDACIDTGKRAVQRHQKIVRWKAELKRFQANVADLEPFEKWLEMTEGDMHLLCGKLEYVCHQLSRAAATETPSSHSAT</sequence>
<dbReference type="Proteomes" id="UP000332933">
    <property type="component" value="Unassembled WGS sequence"/>
</dbReference>
<dbReference type="OrthoDB" id="74751at2759"/>
<name>A0A485K8D2_9STRA</name>
<dbReference type="EMBL" id="VJMH01000300">
    <property type="protein sequence ID" value="KAF0717129.1"/>
    <property type="molecule type" value="Genomic_DNA"/>
</dbReference>
<dbReference type="Pfam" id="PF06320">
    <property type="entry name" value="GCN5L1"/>
    <property type="match status" value="1"/>
</dbReference>